<gene>
    <name evidence="3" type="ORF">C1SCF055_LOCUS32012</name>
</gene>
<accession>A0A9P1DAR8</accession>
<dbReference type="Pfam" id="PF07727">
    <property type="entry name" value="RVT_2"/>
    <property type="match status" value="1"/>
</dbReference>
<dbReference type="InterPro" id="IPR012337">
    <property type="entry name" value="RNaseH-like_sf"/>
</dbReference>
<feature type="compositionally biased region" description="Acidic residues" evidence="1">
    <location>
        <begin position="743"/>
        <end position="753"/>
    </location>
</feature>
<feature type="compositionally biased region" description="Basic and acidic residues" evidence="1">
    <location>
        <begin position="619"/>
        <end position="628"/>
    </location>
</feature>
<feature type="compositionally biased region" description="Basic residues" evidence="1">
    <location>
        <begin position="1476"/>
        <end position="1489"/>
    </location>
</feature>
<dbReference type="InterPro" id="IPR036397">
    <property type="entry name" value="RNaseH_sf"/>
</dbReference>
<feature type="compositionally biased region" description="Acidic residues" evidence="1">
    <location>
        <begin position="718"/>
        <end position="729"/>
    </location>
</feature>
<dbReference type="EMBL" id="CAMXCT030003809">
    <property type="protein sequence ID" value="CAL4793680.1"/>
    <property type="molecule type" value="Genomic_DNA"/>
</dbReference>
<evidence type="ECO:0000313" key="5">
    <source>
        <dbReference type="EMBL" id="CAL4793680.1"/>
    </source>
</evidence>
<feature type="region of interest" description="Disordered" evidence="1">
    <location>
        <begin position="1464"/>
        <end position="1523"/>
    </location>
</feature>
<proteinExistence type="predicted"/>
<feature type="region of interest" description="Disordered" evidence="1">
    <location>
        <begin position="288"/>
        <end position="309"/>
    </location>
</feature>
<sequence length="1523" mass="171534">MALWDVVKPQLPNDCFRVAAPQSDEESNLGSISDSVSETSHEVELSETSSSETEDEYMESATTTAGCDHKQIADAARNEVLMAQRTKKEKDKAMNYIEAAAPDLIVLAWPCLAVWPLEPSSGFESEDSHAAPSPADETSAGAVVGENLAPSKAWEQEEIQEAFMGLEHKVMDQCRYGLRHPITKIPMRKRTRLAGQKEVLKYMDKKCGRDHQHHPIEGSFKGEDGKWHSLSAWAGGYPVEFCKNILMGAEEFLISNKAYVEDAGETVPDVADGIDAMDEEERIKELEEEKVPEVDEAEEQGLEEEQRHPVPKEVQKAVIFAHRQLGHPSRSTLLRMLKLSGANEDALRFAKTWKCDVCAMRQPPKHPRAAAGSIRPYGFNLHVHVDVKYLLDARDKKYPALSIVDVGTLKHDCHLLKTRRSEYTAKKFLKRWVTVYGPPKAVTHDQGGEFELAWVQLMEDLAIPTDVTSAHAPWQLGIGERHGGILGSMVQAIVDEHGCEGFSALQEAVAVSRAHKMRITAKVALVQQDVRDKEHVCTSLYFWVPSTTKGRYRPGGLWRGPSTIITKERGKRYFASWRGRLLLLAEENLQLATREESALTEEVRDEMVDLGDVLRDPARSNIYEDLRPKPPPPRQRPPRRKREGPAAPEPEVRKRARLMLRGSKAIRGLMQKYAKMTGMPRQPAVAPRAPKRKRILDGPAEEPAALEHQEVAENPAIEDGEAADDDPVDGDVGSGGYTPGTPVEEDPPEEAELPEQMPEAVPPEEEAAPPSENPPMPAAPEGTGLQQDWNRALRARRARLSDFREQLLDDDRKVVPQPAVSLGDVKRRLSGIHVLGQMKVKDQPRRKAGFRWRGMTLFFREDKGPPPKKNGQLFPTKIQLPTGVYEVMLTWEERREFELQYVQDVKDVLVAEVMLQKLKASGKELDPKAFNEEEKRAFDASDTQEWKQWLDNGVVRKLTPAEAAKVPRWEIFKSPLRWVRTNKTGNLLLPLVAKSRLVIPGHLDPQLGSFRADSPTVSLQGVRLTKAVAQRNGWTTDSFDVTTAFLSGEKTSRRIHVRSPDGGLPAVPGISPAIKAGELLQVMKSAYGLTEAPRLWYLKAVKELETTPLKELSVARSTFVASEKGKVWAILCLHVDDGLLTGRADDPRYLKLKEEINTRFRIKEWKKPPMTFLGVGVRYGDKPGIYDDMSSYIKEIRLPEVDTRTMSGRLNEKQTTAYRQLTMRLRWPALMQTMPHRLYEVSRLAQRVTKATKEDYCEALKLHGKFLEEAQQGRACLHFPPLGKEKLCLVTYFDASLGKEEDGKSQLGSIHFLTTVKVKEGPTEATVIDFTTTKSSRVVRSSMAAESCSLSQAIDRHLYLRLLLDMLTRGSYPITPNWRKEMNIEGVVITDAKSVYDHMQTTGQIPQERQTMLDLLVAKDQLEQQVFQLMWVPTHRQHADGLTKRIRNVLWEEFVRTGKISLRETPEEKVPEEHRRKIRQGQRQRRKEKFAKTTSPTVSGSATSSKSQRGCTTRRSTKSGRAT</sequence>
<protein>
    <submittedName>
        <fullName evidence="5">Retrovirus-related Pol polyprotein from transposon RE1 (Retro element 1) (AtRE1)</fullName>
    </submittedName>
</protein>
<name>A0A9P1DAR8_9DINO</name>
<dbReference type="InterPro" id="IPR001584">
    <property type="entry name" value="Integrase_cat-core"/>
</dbReference>
<dbReference type="Gene3D" id="3.30.420.10">
    <property type="entry name" value="Ribonuclease H-like superfamily/Ribonuclease H"/>
    <property type="match status" value="1"/>
</dbReference>
<feature type="compositionally biased region" description="Acidic residues" evidence="1">
    <location>
        <begin position="294"/>
        <end position="303"/>
    </location>
</feature>
<dbReference type="Proteomes" id="UP001152797">
    <property type="component" value="Unassembled WGS sequence"/>
</dbReference>
<evidence type="ECO:0000313" key="3">
    <source>
        <dbReference type="EMBL" id="CAI4006368.1"/>
    </source>
</evidence>
<organism evidence="3">
    <name type="scientific">Cladocopium goreaui</name>
    <dbReference type="NCBI Taxonomy" id="2562237"/>
    <lineage>
        <taxon>Eukaryota</taxon>
        <taxon>Sar</taxon>
        <taxon>Alveolata</taxon>
        <taxon>Dinophyceae</taxon>
        <taxon>Suessiales</taxon>
        <taxon>Symbiodiniaceae</taxon>
        <taxon>Cladocopium</taxon>
    </lineage>
</organism>
<feature type="region of interest" description="Disordered" evidence="1">
    <location>
        <begin position="619"/>
        <end position="661"/>
    </location>
</feature>
<evidence type="ECO:0000313" key="4">
    <source>
        <dbReference type="EMBL" id="CAL1159743.1"/>
    </source>
</evidence>
<dbReference type="OrthoDB" id="8188638at2759"/>
<dbReference type="GO" id="GO:0003676">
    <property type="term" value="F:nucleic acid binding"/>
    <property type="evidence" value="ECO:0007669"/>
    <property type="project" value="InterPro"/>
</dbReference>
<dbReference type="GO" id="GO:0015074">
    <property type="term" value="P:DNA integration"/>
    <property type="evidence" value="ECO:0007669"/>
    <property type="project" value="InterPro"/>
</dbReference>
<evidence type="ECO:0000259" key="2">
    <source>
        <dbReference type="PROSITE" id="PS50994"/>
    </source>
</evidence>
<feature type="compositionally biased region" description="Polar residues" evidence="1">
    <location>
        <begin position="1492"/>
        <end position="1523"/>
    </location>
</feature>
<evidence type="ECO:0000313" key="6">
    <source>
        <dbReference type="Proteomes" id="UP001152797"/>
    </source>
</evidence>
<keyword evidence="6" id="KW-1185">Reference proteome</keyword>
<dbReference type="SUPFAM" id="SSF53098">
    <property type="entry name" value="Ribonuclease H-like"/>
    <property type="match status" value="1"/>
</dbReference>
<dbReference type="EMBL" id="CAMXCT010003809">
    <property type="protein sequence ID" value="CAI4006368.1"/>
    <property type="molecule type" value="Genomic_DNA"/>
</dbReference>
<reference evidence="3" key="1">
    <citation type="submission" date="2022-10" db="EMBL/GenBank/DDBJ databases">
        <authorList>
            <person name="Chen Y."/>
            <person name="Dougan E. K."/>
            <person name="Chan C."/>
            <person name="Rhodes N."/>
            <person name="Thang M."/>
        </authorList>
    </citation>
    <scope>NUCLEOTIDE SEQUENCE</scope>
</reference>
<comment type="caution">
    <text evidence="3">The sequence shown here is derived from an EMBL/GenBank/DDBJ whole genome shotgun (WGS) entry which is preliminary data.</text>
</comment>
<feature type="domain" description="Integrase catalytic" evidence="2">
    <location>
        <begin position="372"/>
        <end position="510"/>
    </location>
</feature>
<dbReference type="PROSITE" id="PS50994">
    <property type="entry name" value="INTEGRASE"/>
    <property type="match status" value="1"/>
</dbReference>
<reference evidence="4" key="2">
    <citation type="submission" date="2024-04" db="EMBL/GenBank/DDBJ databases">
        <authorList>
            <person name="Chen Y."/>
            <person name="Shah S."/>
            <person name="Dougan E. K."/>
            <person name="Thang M."/>
            <person name="Chan C."/>
        </authorList>
    </citation>
    <scope>NUCLEOTIDE SEQUENCE [LARGE SCALE GENOMIC DNA]</scope>
</reference>
<feature type="region of interest" description="Disordered" evidence="1">
    <location>
        <begin position="20"/>
        <end position="65"/>
    </location>
</feature>
<evidence type="ECO:0000256" key="1">
    <source>
        <dbReference type="SAM" id="MobiDB-lite"/>
    </source>
</evidence>
<dbReference type="EMBL" id="CAMXCT020003809">
    <property type="protein sequence ID" value="CAL1159743.1"/>
    <property type="molecule type" value="Genomic_DNA"/>
</dbReference>
<dbReference type="InterPro" id="IPR013103">
    <property type="entry name" value="RVT_2"/>
</dbReference>
<feature type="compositionally biased region" description="Basic and acidic residues" evidence="1">
    <location>
        <begin position="1464"/>
        <end position="1475"/>
    </location>
</feature>
<feature type="region of interest" description="Disordered" evidence="1">
    <location>
        <begin position="718"/>
        <end position="784"/>
    </location>
</feature>